<dbReference type="SUPFAM" id="SSF52047">
    <property type="entry name" value="RNI-like"/>
    <property type="match status" value="1"/>
</dbReference>
<dbReference type="Proteomes" id="UP000807342">
    <property type="component" value="Unassembled WGS sequence"/>
</dbReference>
<evidence type="ECO:0008006" key="4">
    <source>
        <dbReference type="Google" id="ProtNLM"/>
    </source>
</evidence>
<proteinExistence type="predicted"/>
<dbReference type="AlphaFoldDB" id="A0A9P6C6C7"/>
<dbReference type="EMBL" id="MU151058">
    <property type="protein sequence ID" value="KAF9453891.1"/>
    <property type="molecule type" value="Genomic_DNA"/>
</dbReference>
<sequence>MSLVSLPGELYTAIVEQLEPSSWTQVVLSLSRALPSAPIPIQLLFHSIRIRHPQQAVSLYLRLWKAPGTTLALGKHPDPCASWIKELSLETWTADADVVINIIRLLPSLDSLNIRIGPSNFSPEHLEQLFENPIGALNQLSLRFRPYVKKASYYQFHKGVYFDSTLLALAKWPPQAIPRISIVQDPQTPNQDMSRKQSFAQPIVFFLLDPHLSVLIHSPAIANSMKALRLRIPSRPVTRALCAPPGRTEAYHSPDALPVVPNLEYLDLSTCGVIEGELDMILARFQNLKHLVIDRCAVLRVEVRQGEWAALGKRCALIGVKRARDREKELKAWLEERWVENSQTLGSDGGPAQLVINPVRPEPRTQRAGRRGLATATISLRDRPTSDPAQSIPVSSRDLNMPKPPVPKMRILPFVSRLQTLATTSTLEIEPSKHSAIRAEFEGGWAEGIAQLVVTRARMRTSARNGVRLLRFAEDAENSQGGESPGIDGLRDVDTNDDGAFAILDDKPPTLCLAGPGRNEHHVSGCGHSVGWDIWTESAEGSDDI</sequence>
<name>A0A9P6C6C7_9AGAR</name>
<accession>A0A9P6C6C7</accession>
<evidence type="ECO:0000313" key="3">
    <source>
        <dbReference type="Proteomes" id="UP000807342"/>
    </source>
</evidence>
<dbReference type="OrthoDB" id="3353982at2759"/>
<feature type="compositionally biased region" description="Polar residues" evidence="1">
    <location>
        <begin position="387"/>
        <end position="398"/>
    </location>
</feature>
<evidence type="ECO:0000256" key="1">
    <source>
        <dbReference type="SAM" id="MobiDB-lite"/>
    </source>
</evidence>
<protein>
    <recommendedName>
        <fullName evidence="4">F-box domain-containing protein</fullName>
    </recommendedName>
</protein>
<comment type="caution">
    <text evidence="2">The sequence shown here is derived from an EMBL/GenBank/DDBJ whole genome shotgun (WGS) entry which is preliminary data.</text>
</comment>
<evidence type="ECO:0000313" key="2">
    <source>
        <dbReference type="EMBL" id="KAF9453891.1"/>
    </source>
</evidence>
<organism evidence="2 3">
    <name type="scientific">Macrolepiota fuliginosa MF-IS2</name>
    <dbReference type="NCBI Taxonomy" id="1400762"/>
    <lineage>
        <taxon>Eukaryota</taxon>
        <taxon>Fungi</taxon>
        <taxon>Dikarya</taxon>
        <taxon>Basidiomycota</taxon>
        <taxon>Agaricomycotina</taxon>
        <taxon>Agaricomycetes</taxon>
        <taxon>Agaricomycetidae</taxon>
        <taxon>Agaricales</taxon>
        <taxon>Agaricineae</taxon>
        <taxon>Agaricaceae</taxon>
        <taxon>Macrolepiota</taxon>
    </lineage>
</organism>
<gene>
    <name evidence="2" type="ORF">P691DRAFT_755247</name>
</gene>
<keyword evidence="3" id="KW-1185">Reference proteome</keyword>
<feature type="region of interest" description="Disordered" evidence="1">
    <location>
        <begin position="382"/>
        <end position="405"/>
    </location>
</feature>
<reference evidence="2" key="1">
    <citation type="submission" date="2020-11" db="EMBL/GenBank/DDBJ databases">
        <authorList>
            <consortium name="DOE Joint Genome Institute"/>
            <person name="Ahrendt S."/>
            <person name="Riley R."/>
            <person name="Andreopoulos W."/>
            <person name="Labutti K."/>
            <person name="Pangilinan J."/>
            <person name="Ruiz-Duenas F.J."/>
            <person name="Barrasa J.M."/>
            <person name="Sanchez-Garcia M."/>
            <person name="Camarero S."/>
            <person name="Miyauchi S."/>
            <person name="Serrano A."/>
            <person name="Linde D."/>
            <person name="Babiker R."/>
            <person name="Drula E."/>
            <person name="Ayuso-Fernandez I."/>
            <person name="Pacheco R."/>
            <person name="Padilla G."/>
            <person name="Ferreira P."/>
            <person name="Barriuso J."/>
            <person name="Kellner H."/>
            <person name="Castanera R."/>
            <person name="Alfaro M."/>
            <person name="Ramirez L."/>
            <person name="Pisabarro A.G."/>
            <person name="Kuo A."/>
            <person name="Tritt A."/>
            <person name="Lipzen A."/>
            <person name="He G."/>
            <person name="Yan M."/>
            <person name="Ng V."/>
            <person name="Cullen D."/>
            <person name="Martin F."/>
            <person name="Rosso M.-N."/>
            <person name="Henrissat B."/>
            <person name="Hibbett D."/>
            <person name="Martinez A.T."/>
            <person name="Grigoriev I.V."/>
        </authorList>
    </citation>
    <scope>NUCLEOTIDE SEQUENCE</scope>
    <source>
        <strain evidence="2">MF-IS2</strain>
    </source>
</reference>